<proteinExistence type="predicted"/>
<evidence type="ECO:0000313" key="3">
    <source>
        <dbReference type="Proteomes" id="UP000029644"/>
    </source>
</evidence>
<comment type="caution">
    <text evidence="2">The sequence shown here is derived from an EMBL/GenBank/DDBJ whole genome shotgun (WGS) entry which is preliminary data.</text>
</comment>
<dbReference type="AlphaFoldDB" id="A0A090V9C3"/>
<protein>
    <recommendedName>
        <fullName evidence="1">Putative auto-transporter adhesin head GIN domain-containing protein</fullName>
    </recommendedName>
</protein>
<reference evidence="2 3" key="1">
    <citation type="journal article" date="2014" name="Genome Announc.">
        <title>Draft Genome Sequences of Marine Flavobacterium Algibacter lectus Strains SS8 and NR4.</title>
        <authorList>
            <person name="Takatani N."/>
            <person name="Nakanishi M."/>
            <person name="Meirelles P."/>
            <person name="Mino S."/>
            <person name="Suda W."/>
            <person name="Oshima K."/>
            <person name="Hattori M."/>
            <person name="Ohkuma M."/>
            <person name="Hosokawa M."/>
            <person name="Miyashita K."/>
            <person name="Thompson F.L."/>
            <person name="Niwa A."/>
            <person name="Sawabe T."/>
            <person name="Sawabe T."/>
        </authorList>
    </citation>
    <scope>NUCLEOTIDE SEQUENCE [LARGE SCALE GENOMIC DNA]</scope>
    <source>
        <strain evidence="2 3">JCM 19300</strain>
    </source>
</reference>
<dbReference type="InterPro" id="IPR021255">
    <property type="entry name" value="DUF2807"/>
</dbReference>
<evidence type="ECO:0000259" key="1">
    <source>
        <dbReference type="Pfam" id="PF10988"/>
    </source>
</evidence>
<dbReference type="EMBL" id="BBNQ01000002">
    <property type="protein sequence ID" value="GAL61401.1"/>
    <property type="molecule type" value="Genomic_DNA"/>
</dbReference>
<evidence type="ECO:0000313" key="2">
    <source>
        <dbReference type="EMBL" id="GAL61401.1"/>
    </source>
</evidence>
<sequence length="248" mass="27313">MKKLIYIFVFSLIFGCDSENAGDCFQKTGAIIQQEFSVDVFTKILVNRDIELIITDGETQKVTVETGENLMNDVEAIVVDGKLTLTDNNTCNYVRDYGITKVYVTAPNITEIRSSTQYTVSSNGVLSYPSLSILSEDFGAEDSFTSGNFDLEIDNTSFSLVFNNLSNCFVSGKTENLRIIFAAGTSRFEGRDLIAQFVTVSNRSSNDMVVNPQQSLTGKISGPGDIISVNTPDIITVEELYTGRLIFE</sequence>
<accession>A0A090V9C3</accession>
<feature type="domain" description="Putative auto-transporter adhesin head GIN" evidence="1">
    <location>
        <begin position="41"/>
        <end position="232"/>
    </location>
</feature>
<gene>
    <name evidence="2" type="ORF">JCM19300_4347</name>
</gene>
<dbReference type="RefSeq" id="WP_042503138.1">
    <property type="nucleotide sequence ID" value="NZ_BBNQ01000002.1"/>
</dbReference>
<name>A0A090V9C3_9FLAO</name>
<dbReference type="Gene3D" id="2.160.20.120">
    <property type="match status" value="1"/>
</dbReference>
<dbReference type="Proteomes" id="UP000029644">
    <property type="component" value="Unassembled WGS sequence"/>
</dbReference>
<dbReference type="OrthoDB" id="1466971at2"/>
<dbReference type="Pfam" id="PF10988">
    <property type="entry name" value="DUF2807"/>
    <property type="match status" value="1"/>
</dbReference>
<organism evidence="2 3">
    <name type="scientific">Algibacter lectus</name>
    <dbReference type="NCBI Taxonomy" id="221126"/>
    <lineage>
        <taxon>Bacteria</taxon>
        <taxon>Pseudomonadati</taxon>
        <taxon>Bacteroidota</taxon>
        <taxon>Flavobacteriia</taxon>
        <taxon>Flavobacteriales</taxon>
        <taxon>Flavobacteriaceae</taxon>
        <taxon>Algibacter</taxon>
    </lineage>
</organism>
<dbReference type="PROSITE" id="PS51257">
    <property type="entry name" value="PROKAR_LIPOPROTEIN"/>
    <property type="match status" value="1"/>
</dbReference>